<dbReference type="InterPro" id="IPR000157">
    <property type="entry name" value="TIR_dom"/>
</dbReference>
<proteinExistence type="predicted"/>
<evidence type="ECO:0000313" key="2">
    <source>
        <dbReference type="EMBL" id="PZT47902.1"/>
    </source>
</evidence>
<reference evidence="2 3" key="1">
    <citation type="submission" date="2017-03" db="EMBL/GenBank/DDBJ databases">
        <title>Genomic and clinical evidence uncovers the enterohepatic species Helicobacter valdiviensis as a potential human intestinal pathogen.</title>
        <authorList>
            <person name="Fresia P."/>
            <person name="Jara R."/>
            <person name="Sierra R."/>
            <person name="Ferres I."/>
            <person name="Greif G."/>
            <person name="Iraola G."/>
            <person name="Collado L."/>
        </authorList>
    </citation>
    <scope>NUCLEOTIDE SEQUENCE [LARGE SCALE GENOMIC DNA]</scope>
    <source>
        <strain evidence="2 3">WBE14</strain>
    </source>
</reference>
<organism evidence="2 3">
    <name type="scientific">Helicobacter valdiviensis</name>
    <dbReference type="NCBI Taxonomy" id="1458358"/>
    <lineage>
        <taxon>Bacteria</taxon>
        <taxon>Pseudomonadati</taxon>
        <taxon>Campylobacterota</taxon>
        <taxon>Epsilonproteobacteria</taxon>
        <taxon>Campylobacterales</taxon>
        <taxon>Helicobacteraceae</taxon>
        <taxon>Helicobacter</taxon>
    </lineage>
</organism>
<dbReference type="Gene3D" id="3.40.50.300">
    <property type="entry name" value="P-loop containing nucleotide triphosphate hydrolases"/>
    <property type="match status" value="1"/>
</dbReference>
<protein>
    <recommendedName>
        <fullName evidence="1">TIR domain-containing protein</fullName>
    </recommendedName>
</protein>
<dbReference type="SUPFAM" id="SSF52540">
    <property type="entry name" value="P-loop containing nucleoside triphosphate hydrolases"/>
    <property type="match status" value="1"/>
</dbReference>
<dbReference type="SUPFAM" id="SSF52200">
    <property type="entry name" value="Toll/Interleukin receptor TIR domain"/>
    <property type="match status" value="1"/>
</dbReference>
<dbReference type="EMBL" id="NBIU01000018">
    <property type="protein sequence ID" value="PZT47902.1"/>
    <property type="molecule type" value="Genomic_DNA"/>
</dbReference>
<name>A0A2W6MTY6_9HELI</name>
<dbReference type="Proteomes" id="UP000249746">
    <property type="component" value="Unassembled WGS sequence"/>
</dbReference>
<dbReference type="Gene3D" id="3.40.50.10140">
    <property type="entry name" value="Toll/interleukin-1 receptor homology (TIR) domain"/>
    <property type="match status" value="1"/>
</dbReference>
<sequence length="820" mass="97078">MRTRMIKKIFYSYSHKDDKFVSQLRTHIKLLIQQYQIKEFIDNQIECGENLDEKIITNLEESDLVIVLLSPDYLASGYCQKEMNIAMEANKAVPIVARTCDWKTTPLGNIKALPKDGKPIAEHESFDMAYQYITDELRKKIKDSLCTIKCNEEFSQKLQKIDFLHPNKSIITLDDTFVHPNIRSNEGKRNDTIEEILKNDKYREVLFYSPSYSGKTTVLKYIYTYLLRQNVFPLYIQGISITKTKYFSDEIKKIFHEQYDGSFETWQQSNAIYILVDDYHHSISNNFYNYLRDTYKNIRIIITIEEEEYVSFFRDFACFSAFEKFKIEPFDRKLQEEIIKKWLLLKDNNVQSDFYNKVDIIEKQINEIVSSQNILQRYPSNILLILQAIDGKSNDMQITSYGHCYYALILNYLVKNGITQENGMDASMNFLSELSYDIFSCKEKYTEEHYKRFKREYKNNFIINDWVLNRLESADYPILRFNRDNGKVKFEQEFIYYYFLGKILSEKISNDDIEFFCENIHQKIHMYIIVFIIHHSKNMELIEEIILRCMLVLDKVKEASYLSDETHNFITNLDIPKIILNAKSIEENRITEREMLENANMDSIEENNNNEIYKGMKLSEVLSQILKNRSGSFNTLKVKEILDSIIGMRLRINKLIFEICEDRGFESFLTNSLKEFLKHNSKKNISDEKAKKFVERLIRVISFGGSFGIVNDISFLVYTDNIIDNLEQLIETKQKPSREIVIFLTSIKSGFKEKHFNQLGNLKEKYEKEQCFFANKILSYSIQHYLNTHSIEKQLELKICKLLELPIHNRQADKLLSLLK</sequence>
<evidence type="ECO:0000259" key="1">
    <source>
        <dbReference type="PROSITE" id="PS50104"/>
    </source>
</evidence>
<dbReference type="Pfam" id="PF13676">
    <property type="entry name" value="TIR_2"/>
    <property type="match status" value="1"/>
</dbReference>
<dbReference type="GO" id="GO:0007165">
    <property type="term" value="P:signal transduction"/>
    <property type="evidence" value="ECO:0007669"/>
    <property type="project" value="InterPro"/>
</dbReference>
<comment type="caution">
    <text evidence="2">The sequence shown here is derived from an EMBL/GenBank/DDBJ whole genome shotgun (WGS) entry which is preliminary data.</text>
</comment>
<accession>A0A2W6MTY6</accession>
<evidence type="ECO:0000313" key="3">
    <source>
        <dbReference type="Proteomes" id="UP000249746"/>
    </source>
</evidence>
<dbReference type="SMART" id="SM00255">
    <property type="entry name" value="TIR"/>
    <property type="match status" value="1"/>
</dbReference>
<dbReference type="PROSITE" id="PS50104">
    <property type="entry name" value="TIR"/>
    <property type="match status" value="1"/>
</dbReference>
<dbReference type="OrthoDB" id="1426235at2"/>
<keyword evidence="3" id="KW-1185">Reference proteome</keyword>
<dbReference type="InterPro" id="IPR035897">
    <property type="entry name" value="Toll_tir_struct_dom_sf"/>
</dbReference>
<dbReference type="InterPro" id="IPR027417">
    <property type="entry name" value="P-loop_NTPase"/>
</dbReference>
<feature type="domain" description="TIR" evidence="1">
    <location>
        <begin position="5"/>
        <end position="141"/>
    </location>
</feature>
<dbReference type="AlphaFoldDB" id="A0A2W6MTY6"/>
<gene>
    <name evidence="2" type="ORF">B6S12_06580</name>
</gene>